<proteinExistence type="predicted"/>
<organism evidence="1">
    <name type="scientific">Pseudomonas phage RVTF4</name>
    <dbReference type="NCBI Taxonomy" id="3236931"/>
    <lineage>
        <taxon>Viruses</taxon>
    </lineage>
</organism>
<evidence type="ECO:0000313" key="1">
    <source>
        <dbReference type="EMBL" id="XDJ14547.1"/>
    </source>
</evidence>
<name>A0AB39CCH8_9VIRU</name>
<accession>A0AB39CCH8</accession>
<sequence length="113" mass="12969">MSGKLRYKGCVLSNVKVGNEKVAQYHVPPCVVMPNTTAYELMTTKTDQQKKPGGIKMIDEHMFEMDVKWRKMEGRKPYDQLSEREKMLEGGIRWDPIRLKELTDAERAGLGPV</sequence>
<dbReference type="EMBL" id="PQ015378">
    <property type="protein sequence ID" value="XDJ14547.1"/>
    <property type="molecule type" value="Genomic_DNA"/>
</dbReference>
<reference evidence="1" key="1">
    <citation type="submission" date="2024-07" db="EMBL/GenBank/DDBJ databases">
        <authorList>
            <person name="Bringhurst R.M."/>
            <person name="Homer T.E."/>
        </authorList>
    </citation>
    <scope>NUCLEOTIDE SEQUENCE</scope>
</reference>
<protein>
    <submittedName>
        <fullName evidence="1">Uncharacterized protein</fullName>
    </submittedName>
</protein>